<dbReference type="AlphaFoldDB" id="A0ABD3TWJ5"/>
<sequence>MRISHFLRHFSMFNKVKNMQYYSNIQKKQSNNIALSKRHLKMSGIPQKTQKRLQKGSQEIKAGHAANTESEEGKKKRYSVGLLNKIRLRKNSSNVEQDRKKTGKEKLLKQGSTERIKTVTPEAVESDDVHVEISGSKSVEVYDNHIMDNVPEKPVGDAKTKSSTGFRTDGLNKDECDSLGDEKNADMDLEIRKSMVSELELCERKKYQENGTVKGSETSSGSASSMIQQQRLHSNVPGERRLSILGGDLRRRSLFEEAVENNQNADFAINDAIETELTNMKKRGSISLALFKDDVMSVTPCNEQPKSRANSTKDDVMSVTPCNEQPKSRANSTKDDVMSVKPCNEHLKSRANSTKENSPSQGFTHSCIVKMRKPDGNKSNNANKEKPSKTRKQMKLRNSKKLKTKVPDGCQLCGNGTCLYPLAPWQELLKCQLSAAMYNIKHHDRFRTFFDSRRSGSESNLFSQSKFTES</sequence>
<feature type="region of interest" description="Disordered" evidence="1">
    <location>
        <begin position="371"/>
        <end position="401"/>
    </location>
</feature>
<reference evidence="2 3" key="1">
    <citation type="submission" date="2024-11" db="EMBL/GenBank/DDBJ databases">
        <title>Chromosome-level genome assembly of the freshwater bivalve Anodonta woodiana.</title>
        <authorList>
            <person name="Chen X."/>
        </authorList>
    </citation>
    <scope>NUCLEOTIDE SEQUENCE [LARGE SCALE GENOMIC DNA]</scope>
    <source>
        <strain evidence="2">MN2024</strain>
        <tissue evidence="2">Gills</tissue>
    </source>
</reference>
<accession>A0ABD3TWJ5</accession>
<feature type="region of interest" description="Disordered" evidence="1">
    <location>
        <begin position="210"/>
        <end position="235"/>
    </location>
</feature>
<protein>
    <submittedName>
        <fullName evidence="2">Uncharacterized protein</fullName>
    </submittedName>
</protein>
<name>A0ABD3TWJ5_SINWO</name>
<evidence type="ECO:0000313" key="2">
    <source>
        <dbReference type="EMBL" id="KAL3841442.1"/>
    </source>
</evidence>
<keyword evidence="3" id="KW-1185">Reference proteome</keyword>
<feature type="compositionally biased region" description="Low complexity" evidence="1">
    <location>
        <begin position="216"/>
        <end position="225"/>
    </location>
</feature>
<dbReference type="Proteomes" id="UP001634394">
    <property type="component" value="Unassembled WGS sequence"/>
</dbReference>
<comment type="caution">
    <text evidence="2">The sequence shown here is derived from an EMBL/GenBank/DDBJ whole genome shotgun (WGS) entry which is preliminary data.</text>
</comment>
<feature type="compositionally biased region" description="Polar residues" evidence="1">
    <location>
        <begin position="320"/>
        <end position="331"/>
    </location>
</feature>
<feature type="compositionally biased region" description="Polar residues" evidence="1">
    <location>
        <begin position="300"/>
        <end position="310"/>
    </location>
</feature>
<organism evidence="2 3">
    <name type="scientific">Sinanodonta woodiana</name>
    <name type="common">Chinese pond mussel</name>
    <name type="synonym">Anodonta woodiana</name>
    <dbReference type="NCBI Taxonomy" id="1069815"/>
    <lineage>
        <taxon>Eukaryota</taxon>
        <taxon>Metazoa</taxon>
        <taxon>Spiralia</taxon>
        <taxon>Lophotrochozoa</taxon>
        <taxon>Mollusca</taxon>
        <taxon>Bivalvia</taxon>
        <taxon>Autobranchia</taxon>
        <taxon>Heteroconchia</taxon>
        <taxon>Palaeoheterodonta</taxon>
        <taxon>Unionida</taxon>
        <taxon>Unionoidea</taxon>
        <taxon>Unionidae</taxon>
        <taxon>Unioninae</taxon>
        <taxon>Sinanodonta</taxon>
    </lineage>
</organism>
<feature type="compositionally biased region" description="Basic and acidic residues" evidence="1">
    <location>
        <begin position="170"/>
        <end position="179"/>
    </location>
</feature>
<feature type="region of interest" description="Disordered" evidence="1">
    <location>
        <begin position="148"/>
        <end position="179"/>
    </location>
</feature>
<feature type="compositionally biased region" description="Basic residues" evidence="1">
    <location>
        <begin position="389"/>
        <end position="401"/>
    </location>
</feature>
<evidence type="ECO:0000256" key="1">
    <source>
        <dbReference type="SAM" id="MobiDB-lite"/>
    </source>
</evidence>
<gene>
    <name evidence="2" type="ORF">ACJMK2_019592</name>
</gene>
<feature type="region of interest" description="Disordered" evidence="1">
    <location>
        <begin position="300"/>
        <end position="339"/>
    </location>
</feature>
<proteinExistence type="predicted"/>
<evidence type="ECO:0000313" key="3">
    <source>
        <dbReference type="Proteomes" id="UP001634394"/>
    </source>
</evidence>
<feature type="region of interest" description="Disordered" evidence="1">
    <location>
        <begin position="43"/>
        <end position="76"/>
    </location>
</feature>
<feature type="compositionally biased region" description="Basic and acidic residues" evidence="1">
    <location>
        <begin position="148"/>
        <end position="160"/>
    </location>
</feature>
<dbReference type="EMBL" id="JBJQND010000017">
    <property type="protein sequence ID" value="KAL3841442.1"/>
    <property type="molecule type" value="Genomic_DNA"/>
</dbReference>